<dbReference type="Proteomes" id="UP000230423">
    <property type="component" value="Unassembled WGS sequence"/>
</dbReference>
<dbReference type="Gene3D" id="3.80.10.10">
    <property type="entry name" value="Ribonuclease Inhibitor"/>
    <property type="match status" value="1"/>
</dbReference>
<dbReference type="EMBL" id="KZ359553">
    <property type="protein sequence ID" value="PIO58875.1"/>
    <property type="molecule type" value="Genomic_DNA"/>
</dbReference>
<evidence type="ECO:0000256" key="2">
    <source>
        <dbReference type="ARBA" id="ARBA00022737"/>
    </source>
</evidence>
<gene>
    <name evidence="4" type="ORF">TELCIR_19678</name>
</gene>
<dbReference type="GO" id="GO:0005737">
    <property type="term" value="C:cytoplasm"/>
    <property type="evidence" value="ECO:0007669"/>
    <property type="project" value="TreeGrafter"/>
</dbReference>
<sequence>DAMLTSLPKLRTVNLSRNELSGFPQGGPQQFASAVVNLEILVLSNNQLKKMPAQIGNLKKLRELDLEENDLETIPSEIGFLLQLTKLWVQSNKLISLPRTIGNLASLQDLRVGENSLSCIPEEIGHLDCLKSLYLNDNPSLHNLPFELALCSSLEIMSIENCPLSQIPPEITAGGPSLVIQLGGCTCDFYEGGSKK</sequence>
<evidence type="ECO:0000256" key="1">
    <source>
        <dbReference type="ARBA" id="ARBA00022614"/>
    </source>
</evidence>
<dbReference type="Pfam" id="PF23598">
    <property type="entry name" value="LRR_14"/>
    <property type="match status" value="1"/>
</dbReference>
<dbReference type="InterPro" id="IPR050216">
    <property type="entry name" value="LRR_domain-containing"/>
</dbReference>
<evidence type="ECO:0000259" key="3">
    <source>
        <dbReference type="Pfam" id="PF23598"/>
    </source>
</evidence>
<keyword evidence="2" id="KW-0677">Repeat</keyword>
<dbReference type="InterPro" id="IPR032675">
    <property type="entry name" value="LRR_dom_sf"/>
</dbReference>
<dbReference type="InterPro" id="IPR055414">
    <property type="entry name" value="LRR_R13L4/SHOC2-like"/>
</dbReference>
<evidence type="ECO:0000313" key="5">
    <source>
        <dbReference type="Proteomes" id="UP000230423"/>
    </source>
</evidence>
<organism evidence="4 5">
    <name type="scientific">Teladorsagia circumcincta</name>
    <name type="common">Brown stomach worm</name>
    <name type="synonym">Ostertagia circumcincta</name>
    <dbReference type="NCBI Taxonomy" id="45464"/>
    <lineage>
        <taxon>Eukaryota</taxon>
        <taxon>Metazoa</taxon>
        <taxon>Ecdysozoa</taxon>
        <taxon>Nematoda</taxon>
        <taxon>Chromadorea</taxon>
        <taxon>Rhabditida</taxon>
        <taxon>Rhabditina</taxon>
        <taxon>Rhabditomorpha</taxon>
        <taxon>Strongyloidea</taxon>
        <taxon>Trichostrongylidae</taxon>
        <taxon>Teladorsagia</taxon>
    </lineage>
</organism>
<keyword evidence="1" id="KW-0433">Leucine-rich repeat</keyword>
<name>A0A2G9TLQ6_TELCI</name>
<evidence type="ECO:0000313" key="4">
    <source>
        <dbReference type="EMBL" id="PIO58875.1"/>
    </source>
</evidence>
<accession>A0A2G9TLQ6</accession>
<dbReference type="PROSITE" id="PS51450">
    <property type="entry name" value="LRR"/>
    <property type="match status" value="2"/>
</dbReference>
<keyword evidence="5" id="KW-1185">Reference proteome</keyword>
<feature type="non-terminal residue" evidence="4">
    <location>
        <position position="1"/>
    </location>
</feature>
<dbReference type="InterPro" id="IPR001611">
    <property type="entry name" value="Leu-rich_rpt"/>
</dbReference>
<dbReference type="AlphaFoldDB" id="A0A2G9TLQ6"/>
<feature type="domain" description="Disease resistance R13L4/SHOC-2-like LRR" evidence="3">
    <location>
        <begin position="34"/>
        <end position="155"/>
    </location>
</feature>
<dbReference type="SUPFAM" id="SSF52058">
    <property type="entry name" value="L domain-like"/>
    <property type="match status" value="1"/>
</dbReference>
<reference evidence="4 5" key="1">
    <citation type="submission" date="2015-09" db="EMBL/GenBank/DDBJ databases">
        <title>Draft genome of the parasitic nematode Teladorsagia circumcincta isolate WARC Sus (inbred).</title>
        <authorList>
            <person name="Mitreva M."/>
        </authorList>
    </citation>
    <scope>NUCLEOTIDE SEQUENCE [LARGE SCALE GENOMIC DNA]</scope>
    <source>
        <strain evidence="4 5">S</strain>
    </source>
</reference>
<protein>
    <submittedName>
        <fullName evidence="4">Leucine Rich repeat-containing domain protein</fullName>
    </submittedName>
</protein>
<dbReference type="FunFam" id="3.80.10.10:FF:001339">
    <property type="entry name" value="Leucine-rich repeat protein SHOC-2"/>
    <property type="match status" value="1"/>
</dbReference>
<dbReference type="OrthoDB" id="676979at2759"/>
<dbReference type="InterPro" id="IPR003591">
    <property type="entry name" value="Leu-rich_rpt_typical-subtyp"/>
</dbReference>
<proteinExistence type="predicted"/>
<dbReference type="SMART" id="SM00364">
    <property type="entry name" value="LRR_BAC"/>
    <property type="match status" value="5"/>
</dbReference>
<dbReference type="SMART" id="SM00369">
    <property type="entry name" value="LRR_TYP"/>
    <property type="match status" value="6"/>
</dbReference>
<dbReference type="PANTHER" id="PTHR48051">
    <property type="match status" value="1"/>
</dbReference>
<dbReference type="PANTHER" id="PTHR48051:SF39">
    <property type="entry name" value="P53-INDUCED DEATH DOMAIN PROTEIN 1"/>
    <property type="match status" value="1"/>
</dbReference>